<comment type="caution">
    <text evidence="3">The sequence shown here is derived from an EMBL/GenBank/DDBJ whole genome shotgun (WGS) entry which is preliminary data.</text>
</comment>
<feature type="coiled-coil region" evidence="1">
    <location>
        <begin position="193"/>
        <end position="251"/>
    </location>
</feature>
<dbReference type="OrthoDB" id="18959at2759"/>
<feature type="coiled-coil region" evidence="1">
    <location>
        <begin position="112"/>
        <end position="139"/>
    </location>
</feature>
<keyword evidence="4" id="KW-1185">Reference proteome</keyword>
<reference evidence="3" key="1">
    <citation type="journal article" date="2020" name="Nat. Commun.">
        <title>Large-scale genome sequencing of mycorrhizal fungi provides insights into the early evolution of symbiotic traits.</title>
        <authorList>
            <person name="Miyauchi S."/>
            <person name="Kiss E."/>
            <person name="Kuo A."/>
            <person name="Drula E."/>
            <person name="Kohler A."/>
            <person name="Sanchez-Garcia M."/>
            <person name="Morin E."/>
            <person name="Andreopoulos B."/>
            <person name="Barry K.W."/>
            <person name="Bonito G."/>
            <person name="Buee M."/>
            <person name="Carver A."/>
            <person name="Chen C."/>
            <person name="Cichocki N."/>
            <person name="Clum A."/>
            <person name="Culley D."/>
            <person name="Crous P.W."/>
            <person name="Fauchery L."/>
            <person name="Girlanda M."/>
            <person name="Hayes R.D."/>
            <person name="Keri Z."/>
            <person name="LaButti K."/>
            <person name="Lipzen A."/>
            <person name="Lombard V."/>
            <person name="Magnuson J."/>
            <person name="Maillard F."/>
            <person name="Murat C."/>
            <person name="Nolan M."/>
            <person name="Ohm R.A."/>
            <person name="Pangilinan J."/>
            <person name="Pereira M.F."/>
            <person name="Perotto S."/>
            <person name="Peter M."/>
            <person name="Pfister S."/>
            <person name="Riley R."/>
            <person name="Sitrit Y."/>
            <person name="Stielow J.B."/>
            <person name="Szollosi G."/>
            <person name="Zifcakova L."/>
            <person name="Stursova M."/>
            <person name="Spatafora J.W."/>
            <person name="Tedersoo L."/>
            <person name="Vaario L.M."/>
            <person name="Yamada A."/>
            <person name="Yan M."/>
            <person name="Wang P."/>
            <person name="Xu J."/>
            <person name="Bruns T."/>
            <person name="Baldrian P."/>
            <person name="Vilgalys R."/>
            <person name="Dunand C."/>
            <person name="Henrissat B."/>
            <person name="Grigoriev I.V."/>
            <person name="Hibbett D."/>
            <person name="Nagy L.G."/>
            <person name="Martin F.M."/>
        </authorList>
    </citation>
    <scope>NUCLEOTIDE SEQUENCE</scope>
    <source>
        <strain evidence="3">UH-Tt-Lm1</strain>
    </source>
</reference>
<evidence type="ECO:0000313" key="3">
    <source>
        <dbReference type="EMBL" id="KAF9788458.1"/>
    </source>
</evidence>
<dbReference type="GO" id="GO:0051315">
    <property type="term" value="P:attachment of mitotic spindle microtubules to kinetochore"/>
    <property type="evidence" value="ECO:0007669"/>
    <property type="project" value="TreeGrafter"/>
</dbReference>
<dbReference type="PANTHER" id="PTHR37329">
    <property type="entry name" value="KINETOCHORE PROTEIN SOS7"/>
    <property type="match status" value="1"/>
</dbReference>
<dbReference type="InterPro" id="IPR048781">
    <property type="entry name" value="Sos7_CC"/>
</dbReference>
<protein>
    <recommendedName>
        <fullName evidence="2">Kinetochore protein Sos7 coiled-coil domain-containing protein</fullName>
    </recommendedName>
</protein>
<dbReference type="GO" id="GO:0034501">
    <property type="term" value="P:protein localization to kinetochore"/>
    <property type="evidence" value="ECO:0007669"/>
    <property type="project" value="InterPro"/>
</dbReference>
<dbReference type="Pfam" id="PF20882">
    <property type="entry name" value="Sos7"/>
    <property type="match status" value="1"/>
</dbReference>
<evidence type="ECO:0000313" key="4">
    <source>
        <dbReference type="Proteomes" id="UP000736335"/>
    </source>
</evidence>
<sequence>MFAFTELSDMMSNSSAIHDTVQRLNTELENADLLLLRSKPKFLSKKTYDDQEWPTSNDAPDVLLPAALAANVEFQKKFLRNLKFRYLEQAAKKKYVAEIMSEEGPAISAADNEELKVRNEEKKRALKVVKDKLSEKQKDIRDLAPLVEEDYAKAKTAIAEISSLSQQILDARLVLTRSKQRHPEPRLTVSSASAQLDSQIMKMQESAEELQRVNAKVSAVKEDIKAKSRELEALRSQRAELEKVRSSKVDEVEDPRYAGLYDWYTAAISLHQSILGLETFHMESENELQLAYRITSTPEPRELRVKLLFVPNTRQLADAEIVGLDEELSHLVDLHVRSNDAPGLVVAVLARARDIGTH</sequence>
<name>A0A9P6HJB5_9AGAM</name>
<dbReference type="GO" id="GO:0000776">
    <property type="term" value="C:kinetochore"/>
    <property type="evidence" value="ECO:0007669"/>
    <property type="project" value="InterPro"/>
</dbReference>
<dbReference type="PANTHER" id="PTHR37329:SF1">
    <property type="entry name" value="KINETOCHORE PROTEIN SOS7"/>
    <property type="match status" value="1"/>
</dbReference>
<gene>
    <name evidence="3" type="ORF">BJ322DRAFT_1048903</name>
</gene>
<keyword evidence="1" id="KW-0175">Coiled coil</keyword>
<dbReference type="InterPro" id="IPR037475">
    <property type="entry name" value="Sos7"/>
</dbReference>
<evidence type="ECO:0000259" key="2">
    <source>
        <dbReference type="Pfam" id="PF20882"/>
    </source>
</evidence>
<reference evidence="3" key="2">
    <citation type="submission" date="2020-11" db="EMBL/GenBank/DDBJ databases">
        <authorList>
            <consortium name="DOE Joint Genome Institute"/>
            <person name="Kuo A."/>
            <person name="Miyauchi S."/>
            <person name="Kiss E."/>
            <person name="Drula E."/>
            <person name="Kohler A."/>
            <person name="Sanchez-Garcia M."/>
            <person name="Andreopoulos B."/>
            <person name="Barry K.W."/>
            <person name="Bonito G."/>
            <person name="Buee M."/>
            <person name="Carver A."/>
            <person name="Chen C."/>
            <person name="Cichocki N."/>
            <person name="Clum A."/>
            <person name="Culley D."/>
            <person name="Crous P.W."/>
            <person name="Fauchery L."/>
            <person name="Girlanda M."/>
            <person name="Hayes R."/>
            <person name="Keri Z."/>
            <person name="Labutti K."/>
            <person name="Lipzen A."/>
            <person name="Lombard V."/>
            <person name="Magnuson J."/>
            <person name="Maillard F."/>
            <person name="Morin E."/>
            <person name="Murat C."/>
            <person name="Nolan M."/>
            <person name="Ohm R."/>
            <person name="Pangilinan J."/>
            <person name="Pereira M."/>
            <person name="Perotto S."/>
            <person name="Peter M."/>
            <person name="Riley R."/>
            <person name="Sitrit Y."/>
            <person name="Stielow B."/>
            <person name="Szollosi G."/>
            <person name="Zifcakova L."/>
            <person name="Stursova M."/>
            <person name="Spatafora J.W."/>
            <person name="Tedersoo L."/>
            <person name="Vaario L.-M."/>
            <person name="Yamada A."/>
            <person name="Yan M."/>
            <person name="Wang P."/>
            <person name="Xu J."/>
            <person name="Bruns T."/>
            <person name="Baldrian P."/>
            <person name="Vilgalys R."/>
            <person name="Henrissat B."/>
            <person name="Grigoriev I.V."/>
            <person name="Hibbett D."/>
            <person name="Nagy L.G."/>
            <person name="Martin F.M."/>
        </authorList>
    </citation>
    <scope>NUCLEOTIDE SEQUENCE</scope>
    <source>
        <strain evidence="3">UH-Tt-Lm1</strain>
    </source>
</reference>
<dbReference type="AlphaFoldDB" id="A0A9P6HJB5"/>
<accession>A0A9P6HJB5</accession>
<dbReference type="EMBL" id="WIUZ02000004">
    <property type="protein sequence ID" value="KAF9788458.1"/>
    <property type="molecule type" value="Genomic_DNA"/>
</dbReference>
<evidence type="ECO:0000256" key="1">
    <source>
        <dbReference type="SAM" id="Coils"/>
    </source>
</evidence>
<proteinExistence type="predicted"/>
<organism evidence="3 4">
    <name type="scientific">Thelephora terrestris</name>
    <dbReference type="NCBI Taxonomy" id="56493"/>
    <lineage>
        <taxon>Eukaryota</taxon>
        <taxon>Fungi</taxon>
        <taxon>Dikarya</taxon>
        <taxon>Basidiomycota</taxon>
        <taxon>Agaricomycotina</taxon>
        <taxon>Agaricomycetes</taxon>
        <taxon>Thelephorales</taxon>
        <taxon>Thelephoraceae</taxon>
        <taxon>Thelephora</taxon>
    </lineage>
</organism>
<dbReference type="Proteomes" id="UP000736335">
    <property type="component" value="Unassembled WGS sequence"/>
</dbReference>
<feature type="domain" description="Kinetochore protein Sos7 coiled-coil" evidence="2">
    <location>
        <begin position="78"/>
        <end position="151"/>
    </location>
</feature>